<dbReference type="InterPro" id="IPR025421">
    <property type="entry name" value="DUF4148"/>
</dbReference>
<reference evidence="2 3" key="1">
    <citation type="submission" date="2017-11" db="EMBL/GenBank/DDBJ databases">
        <title>Draft genome sequence of Mitsuaria sp. HWN-4.</title>
        <authorList>
            <person name="Gundlapally S.R."/>
        </authorList>
    </citation>
    <scope>NUCLEOTIDE SEQUENCE [LARGE SCALE GENOMIC DNA]</scope>
    <source>
        <strain evidence="2 3">HWN-4</strain>
    </source>
</reference>
<name>A0A2G9C3N2_9BURK</name>
<organism evidence="2 3">
    <name type="scientific">Roseateles chitinivorans</name>
    <dbReference type="NCBI Taxonomy" id="2917965"/>
    <lineage>
        <taxon>Bacteria</taxon>
        <taxon>Pseudomonadati</taxon>
        <taxon>Pseudomonadota</taxon>
        <taxon>Betaproteobacteria</taxon>
        <taxon>Burkholderiales</taxon>
        <taxon>Sphaerotilaceae</taxon>
        <taxon>Roseateles</taxon>
    </lineage>
</organism>
<accession>A0A2G9C3N2</accession>
<protein>
    <recommendedName>
        <fullName evidence="4">DUF4148 domain-containing protein</fullName>
    </recommendedName>
</protein>
<feature type="signal peptide" evidence="1">
    <location>
        <begin position="1"/>
        <end position="32"/>
    </location>
</feature>
<dbReference type="AlphaFoldDB" id="A0A2G9C3N2"/>
<dbReference type="EMBL" id="PEOG01000083">
    <property type="protein sequence ID" value="PIM51041.1"/>
    <property type="molecule type" value="Genomic_DNA"/>
</dbReference>
<comment type="caution">
    <text evidence="2">The sequence shown here is derived from an EMBL/GenBank/DDBJ whole genome shotgun (WGS) entry which is preliminary data.</text>
</comment>
<gene>
    <name evidence="2" type="ORF">CS062_21925</name>
</gene>
<proteinExistence type="predicted"/>
<evidence type="ECO:0008006" key="4">
    <source>
        <dbReference type="Google" id="ProtNLM"/>
    </source>
</evidence>
<evidence type="ECO:0000313" key="3">
    <source>
        <dbReference type="Proteomes" id="UP000231501"/>
    </source>
</evidence>
<evidence type="ECO:0000256" key="1">
    <source>
        <dbReference type="SAM" id="SignalP"/>
    </source>
</evidence>
<evidence type="ECO:0000313" key="2">
    <source>
        <dbReference type="EMBL" id="PIM51041.1"/>
    </source>
</evidence>
<dbReference type="Proteomes" id="UP000231501">
    <property type="component" value="Unassembled WGS sequence"/>
</dbReference>
<dbReference type="Pfam" id="PF13663">
    <property type="entry name" value="DUF4148"/>
    <property type="match status" value="1"/>
</dbReference>
<feature type="chain" id="PRO_5013661439" description="DUF4148 domain-containing protein" evidence="1">
    <location>
        <begin position="33"/>
        <end position="211"/>
    </location>
</feature>
<keyword evidence="3" id="KW-1185">Reference proteome</keyword>
<keyword evidence="1" id="KW-0732">Signal</keyword>
<sequence length="211" mass="23075">MTSRPRFQPQRLVVAITFGGALLAGLMSVAFAGEPAVAAPVTRAQVEQDLAAYQQSGLAALERDDSQSQVGTAAWREARRRYLALRGLPVARMQALSRADVLEDLKAYRDSGLADAERRDGEESNTSAALLAARERYDQLTMMDMMERPLSRAEVLADLQIYRESGLAAFDRSEGEPSANTAAHDAARARYEALKRDGRYQTLVTALGRQG</sequence>